<proteinExistence type="predicted"/>
<evidence type="ECO:0008006" key="4">
    <source>
        <dbReference type="Google" id="ProtNLM"/>
    </source>
</evidence>
<evidence type="ECO:0000313" key="2">
    <source>
        <dbReference type="EMBL" id="KAL1604976.1"/>
    </source>
</evidence>
<organism evidence="2 3">
    <name type="scientific">Paraconiothyrium brasiliense</name>
    <dbReference type="NCBI Taxonomy" id="300254"/>
    <lineage>
        <taxon>Eukaryota</taxon>
        <taxon>Fungi</taxon>
        <taxon>Dikarya</taxon>
        <taxon>Ascomycota</taxon>
        <taxon>Pezizomycotina</taxon>
        <taxon>Dothideomycetes</taxon>
        <taxon>Pleosporomycetidae</taxon>
        <taxon>Pleosporales</taxon>
        <taxon>Massarineae</taxon>
        <taxon>Didymosphaeriaceae</taxon>
        <taxon>Paraconiothyrium</taxon>
    </lineage>
</organism>
<dbReference type="Gene3D" id="2.40.40.10">
    <property type="entry name" value="RlpA-like domain"/>
    <property type="match status" value="1"/>
</dbReference>
<accession>A0ABR3RKK8</accession>
<gene>
    <name evidence="2" type="ORF">SLS60_004517</name>
</gene>
<dbReference type="EMBL" id="JAKJXO020000005">
    <property type="protein sequence ID" value="KAL1604976.1"/>
    <property type="molecule type" value="Genomic_DNA"/>
</dbReference>
<dbReference type="CDD" id="cd22191">
    <property type="entry name" value="DPBB_RlpA_EXP_N-like"/>
    <property type="match status" value="1"/>
</dbReference>
<dbReference type="Proteomes" id="UP001521785">
    <property type="component" value="Unassembled WGS sequence"/>
</dbReference>
<reference evidence="2 3" key="1">
    <citation type="submission" date="2024-02" db="EMBL/GenBank/DDBJ databases">
        <title>De novo assembly and annotation of 12 fungi associated with fruit tree decline syndrome in Ontario, Canada.</title>
        <authorList>
            <person name="Sulman M."/>
            <person name="Ellouze W."/>
            <person name="Ilyukhin E."/>
        </authorList>
    </citation>
    <scope>NUCLEOTIDE SEQUENCE [LARGE SCALE GENOMIC DNA]</scope>
    <source>
        <strain evidence="2 3">M42-189</strain>
    </source>
</reference>
<dbReference type="SUPFAM" id="SSF50685">
    <property type="entry name" value="Barwin-like endoglucanases"/>
    <property type="match status" value="1"/>
</dbReference>
<sequence>METHHPLPTSHLSPDQDIPPPLANLTATTTLIKAGFFGETHTNVRFSAVENYPFTRIKNNYGACASAGPDSRFLENDPDSWMVSIDANVPNWGSYCGKKVRLTNPDGRSATAVIVDKCPGCSVGGAFSLDLFEAPWYRVGGKTSADNVHGARWEIIG</sequence>
<evidence type="ECO:0000256" key="1">
    <source>
        <dbReference type="SAM" id="MobiDB-lite"/>
    </source>
</evidence>
<dbReference type="InterPro" id="IPR036908">
    <property type="entry name" value="RlpA-like_sf"/>
</dbReference>
<protein>
    <recommendedName>
        <fullName evidence="4">RlpA-like protein double-psi beta-barrel domain-containing protein</fullName>
    </recommendedName>
</protein>
<evidence type="ECO:0000313" key="3">
    <source>
        <dbReference type="Proteomes" id="UP001521785"/>
    </source>
</evidence>
<feature type="region of interest" description="Disordered" evidence="1">
    <location>
        <begin position="1"/>
        <end position="20"/>
    </location>
</feature>
<name>A0ABR3RKK8_9PLEO</name>
<keyword evidence="3" id="KW-1185">Reference proteome</keyword>
<comment type="caution">
    <text evidence="2">The sequence shown here is derived from an EMBL/GenBank/DDBJ whole genome shotgun (WGS) entry which is preliminary data.</text>
</comment>